<protein>
    <recommendedName>
        <fullName evidence="3">PIG-L family deacetylase</fullName>
    </recommendedName>
</protein>
<accession>A0A376G3C7</accession>
<dbReference type="SUPFAM" id="SSF102588">
    <property type="entry name" value="LmbE-like"/>
    <property type="match status" value="1"/>
</dbReference>
<dbReference type="STRING" id="343874.GCA_000805695_00784"/>
<dbReference type="AlphaFoldDB" id="A0A376G3C7"/>
<proteinExistence type="predicted"/>
<sequence>MISKQLKNKLRRYKYLLKWYLQYHFQKVESYKNRKPFDVSESQNLVLVPHADDEWIGNSQLLLKKNTIVYYFQFLGNNYNETNKTVRRNELIELKNKIGFELVVSNSYEDYSDLKELLNNKSISNIFIPFPIDWHKEHIKVNTIFHHILSGLQIKPNLFFYHISVPLPIGFEINYMQMDKSDLHFKQTIFADIYKSQYNTPIKRLNYQLRLNAKGSECYATENFVELSFEDWTDLLNFVNDNYDTKIKELIYYIDDLGKIREKSNQIYRDWKNNN</sequence>
<reference evidence="1 2" key="1">
    <citation type="submission" date="2018-06" db="EMBL/GenBank/DDBJ databases">
        <authorList>
            <consortium name="Pathogen Informatics"/>
            <person name="Doyle S."/>
        </authorList>
    </citation>
    <scope>NUCLEOTIDE SEQUENCE [LARGE SCALE GENOMIC DNA]</scope>
    <source>
        <strain evidence="1 2">NCTC13456</strain>
    </source>
</reference>
<organism evidence="1 2">
    <name type="scientific">Empedobacter falsenii</name>
    <dbReference type="NCBI Taxonomy" id="343874"/>
    <lineage>
        <taxon>Bacteria</taxon>
        <taxon>Pseudomonadati</taxon>
        <taxon>Bacteroidota</taxon>
        <taxon>Flavobacteriia</taxon>
        <taxon>Flavobacteriales</taxon>
        <taxon>Weeksellaceae</taxon>
        <taxon>Empedobacter</taxon>
    </lineage>
</organism>
<evidence type="ECO:0008006" key="3">
    <source>
        <dbReference type="Google" id="ProtNLM"/>
    </source>
</evidence>
<gene>
    <name evidence="1" type="ORF">NCTC13456_00864</name>
</gene>
<dbReference type="InterPro" id="IPR024078">
    <property type="entry name" value="LmbE-like_dom_sf"/>
</dbReference>
<evidence type="ECO:0000313" key="2">
    <source>
        <dbReference type="Proteomes" id="UP000254737"/>
    </source>
</evidence>
<dbReference type="RefSeq" id="WP_114998957.1">
    <property type="nucleotide sequence ID" value="NZ_UFXS01000001.1"/>
</dbReference>
<name>A0A376G3C7_9FLAO</name>
<dbReference type="Gene3D" id="3.40.50.10320">
    <property type="entry name" value="LmbE-like"/>
    <property type="match status" value="1"/>
</dbReference>
<dbReference type="Proteomes" id="UP000254737">
    <property type="component" value="Unassembled WGS sequence"/>
</dbReference>
<dbReference type="EMBL" id="UFXS01000001">
    <property type="protein sequence ID" value="STD54150.1"/>
    <property type="molecule type" value="Genomic_DNA"/>
</dbReference>
<evidence type="ECO:0000313" key="1">
    <source>
        <dbReference type="EMBL" id="STD54150.1"/>
    </source>
</evidence>